<dbReference type="EMBL" id="CACQ02005710">
    <property type="protein sequence ID" value="CCF42882.1"/>
    <property type="molecule type" value="Genomic_DNA"/>
</dbReference>
<dbReference type="AlphaFoldDB" id="H1VRM6"/>
<sequence>MLLFFTMIQSNAGAFGQGSVLVSHLLNGLYWFSTTTTTKTTKTKMNEAACENWQTLECNSSRAEQRWRLPPGPN</sequence>
<dbReference type="HOGENOM" id="CLU_2687704_0_0_1"/>
<accession>H1VRM6</accession>
<proteinExistence type="predicted"/>
<name>H1VRM6_COLHI</name>
<organism evidence="1 2">
    <name type="scientific">Colletotrichum higginsianum (strain IMI 349063)</name>
    <name type="common">Crucifer anthracnose fungus</name>
    <dbReference type="NCBI Taxonomy" id="759273"/>
    <lineage>
        <taxon>Eukaryota</taxon>
        <taxon>Fungi</taxon>
        <taxon>Dikarya</taxon>
        <taxon>Ascomycota</taxon>
        <taxon>Pezizomycotina</taxon>
        <taxon>Sordariomycetes</taxon>
        <taxon>Hypocreomycetidae</taxon>
        <taxon>Glomerellales</taxon>
        <taxon>Glomerellaceae</taxon>
        <taxon>Colletotrichum</taxon>
        <taxon>Colletotrichum destructivum species complex</taxon>
    </lineage>
</organism>
<gene>
    <name evidence="1" type="ORF">CH063_12752</name>
</gene>
<protein>
    <submittedName>
        <fullName evidence="1">Uncharacterized protein</fullName>
    </submittedName>
</protein>
<reference evidence="2" key="1">
    <citation type="journal article" date="2012" name="Nat. Genet.">
        <title>Lifestyle transitions in plant pathogenic Colletotrichum fungi deciphered by genome and transcriptome analyses.</title>
        <authorList>
            <person name="O'Connell R.J."/>
            <person name="Thon M.R."/>
            <person name="Hacquard S."/>
            <person name="Amyotte S.G."/>
            <person name="Kleemann J."/>
            <person name="Torres M.F."/>
            <person name="Damm U."/>
            <person name="Buiate E.A."/>
            <person name="Epstein L."/>
            <person name="Alkan N."/>
            <person name="Altmueller J."/>
            <person name="Alvarado-Balderrama L."/>
            <person name="Bauser C.A."/>
            <person name="Becker C."/>
            <person name="Birren B.W."/>
            <person name="Chen Z."/>
            <person name="Choi J."/>
            <person name="Crouch J.A."/>
            <person name="Duvick J.P."/>
            <person name="Farman M.A."/>
            <person name="Gan P."/>
            <person name="Heiman D."/>
            <person name="Henrissat B."/>
            <person name="Howard R.J."/>
            <person name="Kabbage M."/>
            <person name="Koch C."/>
            <person name="Kracher B."/>
            <person name="Kubo Y."/>
            <person name="Law A.D."/>
            <person name="Lebrun M.-H."/>
            <person name="Lee Y.-H."/>
            <person name="Miyara I."/>
            <person name="Moore N."/>
            <person name="Neumann U."/>
            <person name="Nordstroem K."/>
            <person name="Panaccione D.G."/>
            <person name="Panstruga R."/>
            <person name="Place M."/>
            <person name="Proctor R.H."/>
            <person name="Prusky D."/>
            <person name="Rech G."/>
            <person name="Reinhardt R."/>
            <person name="Rollins J.A."/>
            <person name="Rounsley S."/>
            <person name="Schardl C.L."/>
            <person name="Schwartz D.C."/>
            <person name="Shenoy N."/>
            <person name="Shirasu K."/>
            <person name="Sikhakolli U.R."/>
            <person name="Stueber K."/>
            <person name="Sukno S.A."/>
            <person name="Sweigard J.A."/>
            <person name="Takano Y."/>
            <person name="Takahara H."/>
            <person name="Trail F."/>
            <person name="van der Does H.C."/>
            <person name="Voll L.M."/>
            <person name="Will I."/>
            <person name="Young S."/>
            <person name="Zeng Q."/>
            <person name="Zhang J."/>
            <person name="Zhou S."/>
            <person name="Dickman M.B."/>
            <person name="Schulze-Lefert P."/>
            <person name="Ver Loren van Themaat E."/>
            <person name="Ma L.-J."/>
            <person name="Vaillancourt L.J."/>
        </authorList>
    </citation>
    <scope>NUCLEOTIDE SEQUENCE [LARGE SCALE GENOMIC DNA]</scope>
    <source>
        <strain evidence="2">IMI 349063</strain>
    </source>
</reference>
<evidence type="ECO:0000313" key="2">
    <source>
        <dbReference type="Proteomes" id="UP000007174"/>
    </source>
</evidence>
<dbReference type="Proteomes" id="UP000007174">
    <property type="component" value="Unassembled WGS sequence"/>
</dbReference>
<evidence type="ECO:0000313" key="1">
    <source>
        <dbReference type="EMBL" id="CCF42882.1"/>
    </source>
</evidence>